<proteinExistence type="predicted"/>
<protein>
    <submittedName>
        <fullName evidence="1">Uncharacterized protein</fullName>
    </submittedName>
</protein>
<gene>
    <name evidence="1" type="ORF">XAT740_LOCUS59783</name>
</gene>
<accession>A0A816GQ60</accession>
<reference evidence="1" key="1">
    <citation type="submission" date="2021-02" db="EMBL/GenBank/DDBJ databases">
        <authorList>
            <person name="Nowell W R."/>
        </authorList>
    </citation>
    <scope>NUCLEOTIDE SEQUENCE</scope>
</reference>
<sequence>MELERDIRFVTVTQLEDEKLIESSKTKPNECKIRFIDQFKSIEELNPPDDNVTPDYVDGLQMKRRFVKSKQMETFTKEQDRLIEITEPTRDQPYIDVYKHYPIDSFDLCIISSRITHKTMSINEWWSIFKTLLPKSTDKNTDDDNDNEKLIRLLCSPAFNIPLPKQLAQQAACLIKFYEMFKGCLFPIIRQSALSSSLLSTVSHVLPLIQLSIRPKIVEWFDERIRTHRRLKKFRENNCICLAASGSKATSFQYDFSLMEYHIISQFNASEWQLHTLVKRFVMKHLRCTLDNYFLRTSVLWICEIHELENYHHIFEVWVSFMRDVCRKKHLAHYFLENVNIYEEHRGLADIINRIDYTNIDLFVEKLQENLIFPYVHQYTDRMKCLLKYFQYQPVLAFKMKMIYNVYIKPQFPNADCSIEEMCSILCHLSFLEDDDRENITNFWDQQWKPLFIDFNREDIAIIQSNSLNYRPDQLAQQMTTSVFKLIQMDLQQMISVMKSPPTTSK</sequence>
<dbReference type="Gene3D" id="1.10.1410.40">
    <property type="match status" value="1"/>
</dbReference>
<name>A0A816GQ60_ADIRI</name>
<evidence type="ECO:0000313" key="1">
    <source>
        <dbReference type="EMBL" id="CAF1676919.1"/>
    </source>
</evidence>
<dbReference type="AlphaFoldDB" id="A0A816GQ60"/>
<evidence type="ECO:0000313" key="2">
    <source>
        <dbReference type="Proteomes" id="UP000663828"/>
    </source>
</evidence>
<comment type="caution">
    <text evidence="1">The sequence shown here is derived from an EMBL/GenBank/DDBJ whole genome shotgun (WGS) entry which is preliminary data.</text>
</comment>
<dbReference type="EMBL" id="CAJNOR010014137">
    <property type="protein sequence ID" value="CAF1676919.1"/>
    <property type="molecule type" value="Genomic_DNA"/>
</dbReference>
<dbReference type="Proteomes" id="UP000663828">
    <property type="component" value="Unassembled WGS sequence"/>
</dbReference>
<organism evidence="1 2">
    <name type="scientific">Adineta ricciae</name>
    <name type="common">Rotifer</name>
    <dbReference type="NCBI Taxonomy" id="249248"/>
    <lineage>
        <taxon>Eukaryota</taxon>
        <taxon>Metazoa</taxon>
        <taxon>Spiralia</taxon>
        <taxon>Gnathifera</taxon>
        <taxon>Rotifera</taxon>
        <taxon>Eurotatoria</taxon>
        <taxon>Bdelloidea</taxon>
        <taxon>Adinetida</taxon>
        <taxon>Adinetidae</taxon>
        <taxon>Adineta</taxon>
    </lineage>
</organism>
<keyword evidence="2" id="KW-1185">Reference proteome</keyword>